<accession>A0ABN9UH17</accession>
<dbReference type="Proteomes" id="UP001189429">
    <property type="component" value="Unassembled WGS sequence"/>
</dbReference>
<protein>
    <submittedName>
        <fullName evidence="2">Uncharacterized protein</fullName>
    </submittedName>
</protein>
<feature type="region of interest" description="Disordered" evidence="1">
    <location>
        <begin position="207"/>
        <end position="228"/>
    </location>
</feature>
<sequence>IDLILASSDQVSCRRAAPRARSPGVRCPGWPASRGPATLKRRLAAPSWRSLRGPACFGLLKASFEPRWSRCGPPRRRRPRLRPTLPSLRAALGGADGGVGRTEGAMEGEVETAAVGAGLEQAASAPSVLARAGGGSQDLGRAAPSSPLAGDSWADELPVRRTGVATSSGGAGAGGVRAGLVLAPPPTAAAAAADDDEGMDALERPRTAEAPAQRARPPPQPSAAAAAHAPLAGGMGVRIRTGPRAGIEGKVVLLEALSGRVSPLALLDGTNVYWTHEPDDLEPLDPLG</sequence>
<evidence type="ECO:0000313" key="2">
    <source>
        <dbReference type="EMBL" id="CAK0858742.1"/>
    </source>
</evidence>
<organism evidence="2 3">
    <name type="scientific">Prorocentrum cordatum</name>
    <dbReference type="NCBI Taxonomy" id="2364126"/>
    <lineage>
        <taxon>Eukaryota</taxon>
        <taxon>Sar</taxon>
        <taxon>Alveolata</taxon>
        <taxon>Dinophyceae</taxon>
        <taxon>Prorocentrales</taxon>
        <taxon>Prorocentraceae</taxon>
        <taxon>Prorocentrum</taxon>
    </lineage>
</organism>
<comment type="caution">
    <text evidence="2">The sequence shown here is derived from an EMBL/GenBank/DDBJ whole genome shotgun (WGS) entry which is preliminary data.</text>
</comment>
<feature type="region of interest" description="Disordered" evidence="1">
    <location>
        <begin position="128"/>
        <end position="155"/>
    </location>
</feature>
<name>A0ABN9UH17_9DINO</name>
<evidence type="ECO:0000313" key="3">
    <source>
        <dbReference type="Proteomes" id="UP001189429"/>
    </source>
</evidence>
<evidence type="ECO:0000256" key="1">
    <source>
        <dbReference type="SAM" id="MobiDB-lite"/>
    </source>
</evidence>
<feature type="region of interest" description="Disordered" evidence="1">
    <location>
        <begin position="71"/>
        <end position="102"/>
    </location>
</feature>
<feature type="non-terminal residue" evidence="2">
    <location>
        <position position="1"/>
    </location>
</feature>
<gene>
    <name evidence="2" type="ORF">PCOR1329_LOCUS48346</name>
</gene>
<keyword evidence="3" id="KW-1185">Reference proteome</keyword>
<proteinExistence type="predicted"/>
<dbReference type="EMBL" id="CAUYUJ010015837">
    <property type="protein sequence ID" value="CAK0858742.1"/>
    <property type="molecule type" value="Genomic_DNA"/>
</dbReference>
<reference evidence="2" key="1">
    <citation type="submission" date="2023-10" db="EMBL/GenBank/DDBJ databases">
        <authorList>
            <person name="Chen Y."/>
            <person name="Shah S."/>
            <person name="Dougan E. K."/>
            <person name="Thang M."/>
            <person name="Chan C."/>
        </authorList>
    </citation>
    <scope>NUCLEOTIDE SEQUENCE [LARGE SCALE GENOMIC DNA]</scope>
</reference>